<gene>
    <name evidence="1" type="ORF">B0T26DRAFT_713261</name>
</gene>
<dbReference type="RefSeq" id="XP_060297215.1">
    <property type="nucleotide sequence ID" value="XM_060442112.1"/>
</dbReference>
<name>A0AA40AMG2_9PEZI</name>
<evidence type="ECO:0000313" key="2">
    <source>
        <dbReference type="Proteomes" id="UP001172101"/>
    </source>
</evidence>
<keyword evidence="2" id="KW-1185">Reference proteome</keyword>
<dbReference type="EMBL" id="JAUIRO010000004">
    <property type="protein sequence ID" value="KAK0718422.1"/>
    <property type="molecule type" value="Genomic_DNA"/>
</dbReference>
<proteinExistence type="predicted"/>
<dbReference type="AlphaFoldDB" id="A0AA40AMG2"/>
<organism evidence="1 2">
    <name type="scientific">Lasiosphaeria miniovina</name>
    <dbReference type="NCBI Taxonomy" id="1954250"/>
    <lineage>
        <taxon>Eukaryota</taxon>
        <taxon>Fungi</taxon>
        <taxon>Dikarya</taxon>
        <taxon>Ascomycota</taxon>
        <taxon>Pezizomycotina</taxon>
        <taxon>Sordariomycetes</taxon>
        <taxon>Sordariomycetidae</taxon>
        <taxon>Sordariales</taxon>
        <taxon>Lasiosphaeriaceae</taxon>
        <taxon>Lasiosphaeria</taxon>
    </lineage>
</organism>
<evidence type="ECO:0000313" key="1">
    <source>
        <dbReference type="EMBL" id="KAK0718422.1"/>
    </source>
</evidence>
<protein>
    <submittedName>
        <fullName evidence="1">Uncharacterized protein</fullName>
    </submittedName>
</protein>
<dbReference type="Proteomes" id="UP001172101">
    <property type="component" value="Unassembled WGS sequence"/>
</dbReference>
<sequence length="266" mass="29492">MLKASQQLLSDVHYTCPQSLNADFLLRPPSSLGKSGAFGTERQVSGNQGASGTDSKLIKFNRTRLVGRSSCYVCASMPMASAPRQNLRGKPGQSGWASARYCSFAMNELLYGHVVRLFSLIRMRATTFFALVAWLKRNTNIGKVESNPKFYLYFFQHPRRDRRHAAERAPSRRTCWSPATSMTVLYIYIYIYCPGGKVQPTTGSVFVSALTRGLVIPNGWLQLPADVGYNSSQRAACALPGRPVSSPGKREGRPAPYDLQELWNPA</sequence>
<dbReference type="GeneID" id="85325382"/>
<reference evidence="1" key="1">
    <citation type="submission" date="2023-06" db="EMBL/GenBank/DDBJ databases">
        <title>Genome-scale phylogeny and comparative genomics of the fungal order Sordariales.</title>
        <authorList>
            <consortium name="Lawrence Berkeley National Laboratory"/>
            <person name="Hensen N."/>
            <person name="Bonometti L."/>
            <person name="Westerberg I."/>
            <person name="Brannstrom I.O."/>
            <person name="Guillou S."/>
            <person name="Cros-Aarteil S."/>
            <person name="Calhoun S."/>
            <person name="Haridas S."/>
            <person name="Kuo A."/>
            <person name="Mondo S."/>
            <person name="Pangilinan J."/>
            <person name="Riley R."/>
            <person name="LaButti K."/>
            <person name="Andreopoulos B."/>
            <person name="Lipzen A."/>
            <person name="Chen C."/>
            <person name="Yanf M."/>
            <person name="Daum C."/>
            <person name="Ng V."/>
            <person name="Clum A."/>
            <person name="Steindorff A."/>
            <person name="Ohm R."/>
            <person name="Martin F."/>
            <person name="Silar P."/>
            <person name="Natvig D."/>
            <person name="Lalanne C."/>
            <person name="Gautier V."/>
            <person name="Ament-velasquez S.L."/>
            <person name="Kruys A."/>
            <person name="Hutchinson M.I."/>
            <person name="Powell A.J."/>
            <person name="Barry K."/>
            <person name="Miller A.N."/>
            <person name="Grigoriev I.V."/>
            <person name="Debuchy R."/>
            <person name="Gladieux P."/>
            <person name="Thoren M.H."/>
            <person name="Johannesson H."/>
        </authorList>
    </citation>
    <scope>NUCLEOTIDE SEQUENCE</scope>
    <source>
        <strain evidence="1">SMH2392-1A</strain>
    </source>
</reference>
<accession>A0AA40AMG2</accession>
<comment type="caution">
    <text evidence="1">The sequence shown here is derived from an EMBL/GenBank/DDBJ whole genome shotgun (WGS) entry which is preliminary data.</text>
</comment>